<keyword evidence="2" id="KW-1185">Reference proteome</keyword>
<name>A0ABY4GXZ8_9BACI</name>
<dbReference type="EMBL" id="CP095074">
    <property type="protein sequence ID" value="UOQ92297.1"/>
    <property type="molecule type" value="Genomic_DNA"/>
</dbReference>
<sequence length="98" mass="11184">METYFKDTLLMSVIEAHKKIVTEGENVNLKAIGYEEGTSIDRVLTYNASTILTRLDFEMDRMGTSEKSSLIKYLNELVEAGESNESIVKEIIEYKIKL</sequence>
<organism evidence="1 2">
    <name type="scientific">Halobacillus shinanisalinarum</name>
    <dbReference type="NCBI Taxonomy" id="2932258"/>
    <lineage>
        <taxon>Bacteria</taxon>
        <taxon>Bacillati</taxon>
        <taxon>Bacillota</taxon>
        <taxon>Bacilli</taxon>
        <taxon>Bacillales</taxon>
        <taxon>Bacillaceae</taxon>
        <taxon>Halobacillus</taxon>
    </lineage>
</organism>
<dbReference type="Proteomes" id="UP000831880">
    <property type="component" value="Chromosome"/>
</dbReference>
<accession>A0ABY4GXZ8</accession>
<proteinExistence type="predicted"/>
<reference evidence="1 2" key="1">
    <citation type="submission" date="2022-04" db="EMBL/GenBank/DDBJ databases">
        <title>Halobacillus sp. isolated from saltern.</title>
        <authorList>
            <person name="Won M."/>
            <person name="Lee C.-M."/>
            <person name="Woen H.-Y."/>
            <person name="Kwon S.-W."/>
        </authorList>
    </citation>
    <scope>NUCLEOTIDE SEQUENCE [LARGE SCALE GENOMIC DNA]</scope>
    <source>
        <strain evidence="1 2">SSTM10-2</strain>
    </source>
</reference>
<evidence type="ECO:0000313" key="1">
    <source>
        <dbReference type="EMBL" id="UOQ92297.1"/>
    </source>
</evidence>
<protein>
    <submittedName>
        <fullName evidence="1">Uncharacterized protein</fullName>
    </submittedName>
</protein>
<evidence type="ECO:0000313" key="2">
    <source>
        <dbReference type="Proteomes" id="UP000831880"/>
    </source>
</evidence>
<dbReference type="RefSeq" id="WP_244751907.1">
    <property type="nucleotide sequence ID" value="NZ_CP095074.1"/>
</dbReference>
<gene>
    <name evidence="1" type="ORF">MUO14_17720</name>
</gene>